<sequence>METKRSLTYLRAKKKVETLKGFYSHLAVFVIINTGIIVINANVFGKGPTNFEDWGNYFTLFFWGIGLVSHAIYAFFVLKVRNNFLKRWEEKKINQFLDEEI</sequence>
<keyword evidence="1" id="KW-0472">Membrane</keyword>
<proteinExistence type="predicted"/>
<evidence type="ECO:0000256" key="1">
    <source>
        <dbReference type="SAM" id="Phobius"/>
    </source>
</evidence>
<feature type="domain" description="2TM" evidence="2">
    <location>
        <begin position="11"/>
        <end position="97"/>
    </location>
</feature>
<dbReference type="EMBL" id="LXIE01000036">
    <property type="protein sequence ID" value="OAD90598.1"/>
    <property type="molecule type" value="Genomic_DNA"/>
</dbReference>
<reference evidence="3 4" key="1">
    <citation type="submission" date="2016-05" db="EMBL/GenBank/DDBJ databases">
        <title>Genome sequencing of Vitellibacter soesokkakensis RSSK-12.</title>
        <authorList>
            <person name="Thevarajoo S."/>
            <person name="Selvaratnam C."/>
            <person name="Goh K.M."/>
            <person name="Chan K.-G."/>
            <person name="Chong C.S."/>
        </authorList>
    </citation>
    <scope>NUCLEOTIDE SEQUENCE [LARGE SCALE GENOMIC DNA]</scope>
    <source>
        <strain evidence="3 4">RSSK-12</strain>
    </source>
</reference>
<dbReference type="AlphaFoldDB" id="A0A1A9LBD9"/>
<organism evidence="3 4">
    <name type="scientific">Aequorivita soesokkakensis</name>
    <dbReference type="NCBI Taxonomy" id="1385699"/>
    <lineage>
        <taxon>Bacteria</taxon>
        <taxon>Pseudomonadati</taxon>
        <taxon>Bacteroidota</taxon>
        <taxon>Flavobacteriia</taxon>
        <taxon>Flavobacteriales</taxon>
        <taxon>Flavobacteriaceae</taxon>
        <taxon>Aequorivita</taxon>
    </lineage>
</organism>
<name>A0A1A9LBD9_9FLAO</name>
<evidence type="ECO:0000259" key="2">
    <source>
        <dbReference type="Pfam" id="PF13239"/>
    </source>
</evidence>
<dbReference type="Pfam" id="PF13239">
    <property type="entry name" value="2TM"/>
    <property type="match status" value="1"/>
</dbReference>
<evidence type="ECO:0000313" key="3">
    <source>
        <dbReference type="EMBL" id="OAD90598.1"/>
    </source>
</evidence>
<dbReference type="STRING" id="1385699.A7A78_14580"/>
<dbReference type="RefSeq" id="WP_068762658.1">
    <property type="nucleotide sequence ID" value="NZ_LXIE01000036.1"/>
</dbReference>
<keyword evidence="4" id="KW-1185">Reference proteome</keyword>
<keyword evidence="1" id="KW-0812">Transmembrane</keyword>
<dbReference type="Proteomes" id="UP000077552">
    <property type="component" value="Unassembled WGS sequence"/>
</dbReference>
<feature type="transmembrane region" description="Helical" evidence="1">
    <location>
        <begin position="21"/>
        <end position="45"/>
    </location>
</feature>
<evidence type="ECO:0000313" key="4">
    <source>
        <dbReference type="Proteomes" id="UP000077552"/>
    </source>
</evidence>
<gene>
    <name evidence="3" type="ORF">A7A78_14580</name>
</gene>
<keyword evidence="1" id="KW-1133">Transmembrane helix</keyword>
<feature type="transmembrane region" description="Helical" evidence="1">
    <location>
        <begin position="57"/>
        <end position="78"/>
    </location>
</feature>
<comment type="caution">
    <text evidence="3">The sequence shown here is derived from an EMBL/GenBank/DDBJ whole genome shotgun (WGS) entry which is preliminary data.</text>
</comment>
<protein>
    <recommendedName>
        <fullName evidence="2">2TM domain-containing protein</fullName>
    </recommendedName>
</protein>
<accession>A0A1A9LBD9</accession>
<dbReference type="InterPro" id="IPR025698">
    <property type="entry name" value="2TM_dom"/>
</dbReference>
<dbReference type="OrthoDB" id="8965954at2"/>